<dbReference type="KEGG" id="tet:TTHERM_00112960"/>
<evidence type="ECO:0000313" key="3">
    <source>
        <dbReference type="Proteomes" id="UP000009168"/>
    </source>
</evidence>
<feature type="region of interest" description="Disordered" evidence="1">
    <location>
        <begin position="468"/>
        <end position="509"/>
    </location>
</feature>
<sequence>MKYFKQKVLFSNKYCHDQNTIFKFYIKSTFNYYFIKKINLEQAELQYKKWLTLKGIQDENDILTNTKYNRFISNMEFSEIIFSFYGHGQDPQEDIKYNVLMQLDFIYTNLNKLLIEKMSESKLLLKQNPQTIIELLEKFYQYFDEKIVGYIKKEKLIFLYFSLVEANLLKKPLNNKQIQSQLMNLSQEFQEYEGKISMRYFKLFFYNKRLISQNIVFELIKSVEKQILFFIPFKQKANQIIDNLNHQQQSRSNSQMQFRQSINKGDQSHFIRNQTGQNHFQQNEDQKFQNIAQNNIHQNANNQNQNQMEYNTDFLQQFPSIFDLSFCKAYQLVQERQNIEDLQNILNQSPIAKSIYYCLNDNYSAIMYWIKTNDIQVTDKQLKSQIYSIYKQNYMATFLNVEGQFPKTYQQFVNSIIFNFIQLYQNFEKEIIQYYLTGGFLNIQTPTHSQADQYLLDNLNKNNINQMKQNKSRSSSPQNFNKISPQNRGSQTYQQEHYKRFSQSDTKNNQTNINQFRYSIKNHTLKNFTNPTEQKESMTYRESTQYSPVRDYINHNRQTTKIDPKQLNLKLKLKYKEQYIYQKLDKSKSSEKIKKTSSSININQVQASHRVNSNSPSSNFQYSNNGVSNIKSILNSHRRINHLSSYQQTQTNVSPYRQATNLKNQFVQVAPFNNQNQTQSYNIYNQENNFPIQNYQDKNQNQFGSNYYNFLEQQNNQIIKVDSDLQYSNFTNEYYNFSFSPQKGQQDQQIQTFNSFQ</sequence>
<reference evidence="3" key="1">
    <citation type="journal article" date="2006" name="PLoS Biol.">
        <title>Macronuclear genome sequence of the ciliate Tetrahymena thermophila, a model eukaryote.</title>
        <authorList>
            <person name="Eisen J.A."/>
            <person name="Coyne R.S."/>
            <person name="Wu M."/>
            <person name="Wu D."/>
            <person name="Thiagarajan M."/>
            <person name="Wortman J.R."/>
            <person name="Badger J.H."/>
            <person name="Ren Q."/>
            <person name="Amedeo P."/>
            <person name="Jones K.M."/>
            <person name="Tallon L.J."/>
            <person name="Delcher A.L."/>
            <person name="Salzberg S.L."/>
            <person name="Silva J.C."/>
            <person name="Haas B.J."/>
            <person name="Majoros W.H."/>
            <person name="Farzad M."/>
            <person name="Carlton J.M."/>
            <person name="Smith R.K. Jr."/>
            <person name="Garg J."/>
            <person name="Pearlman R.E."/>
            <person name="Karrer K.M."/>
            <person name="Sun L."/>
            <person name="Manning G."/>
            <person name="Elde N.C."/>
            <person name="Turkewitz A.P."/>
            <person name="Asai D.J."/>
            <person name="Wilkes D.E."/>
            <person name="Wang Y."/>
            <person name="Cai H."/>
            <person name="Collins K."/>
            <person name="Stewart B.A."/>
            <person name="Lee S.R."/>
            <person name="Wilamowska K."/>
            <person name="Weinberg Z."/>
            <person name="Ruzzo W.L."/>
            <person name="Wloga D."/>
            <person name="Gaertig J."/>
            <person name="Frankel J."/>
            <person name="Tsao C.-C."/>
            <person name="Gorovsky M.A."/>
            <person name="Keeling P.J."/>
            <person name="Waller R.F."/>
            <person name="Patron N.J."/>
            <person name="Cherry J.M."/>
            <person name="Stover N.A."/>
            <person name="Krieger C.J."/>
            <person name="del Toro C."/>
            <person name="Ryder H.F."/>
            <person name="Williamson S.C."/>
            <person name="Barbeau R.A."/>
            <person name="Hamilton E.P."/>
            <person name="Orias E."/>
        </authorList>
    </citation>
    <scope>NUCLEOTIDE SEQUENCE [LARGE SCALE GENOMIC DNA]</scope>
    <source>
        <strain evidence="3">SB210</strain>
    </source>
</reference>
<evidence type="ECO:0000256" key="1">
    <source>
        <dbReference type="SAM" id="MobiDB-lite"/>
    </source>
</evidence>
<gene>
    <name evidence="2" type="ORF">TTHERM_00112960</name>
</gene>
<dbReference type="Proteomes" id="UP000009168">
    <property type="component" value="Unassembled WGS sequence"/>
</dbReference>
<protein>
    <submittedName>
        <fullName evidence="2">Uncharacterized protein</fullName>
    </submittedName>
</protein>
<organism evidence="2 3">
    <name type="scientific">Tetrahymena thermophila (strain SB210)</name>
    <dbReference type="NCBI Taxonomy" id="312017"/>
    <lineage>
        <taxon>Eukaryota</taxon>
        <taxon>Sar</taxon>
        <taxon>Alveolata</taxon>
        <taxon>Ciliophora</taxon>
        <taxon>Intramacronucleata</taxon>
        <taxon>Oligohymenophorea</taxon>
        <taxon>Hymenostomatida</taxon>
        <taxon>Tetrahymenina</taxon>
        <taxon>Tetrahymenidae</taxon>
        <taxon>Tetrahymena</taxon>
    </lineage>
</organism>
<evidence type="ECO:0000313" key="2">
    <source>
        <dbReference type="EMBL" id="EAR90446.2"/>
    </source>
</evidence>
<name>Q22Z75_TETTS</name>
<keyword evidence="3" id="KW-1185">Reference proteome</keyword>
<dbReference type="AlphaFoldDB" id="Q22Z75"/>
<dbReference type="HOGENOM" id="CLU_427978_0_0_1"/>
<proteinExistence type="predicted"/>
<dbReference type="InParanoid" id="Q22Z75"/>
<accession>Q22Z75</accession>
<feature type="compositionally biased region" description="Polar residues" evidence="1">
    <location>
        <begin position="472"/>
        <end position="509"/>
    </location>
</feature>
<dbReference type="GeneID" id="7843557"/>
<dbReference type="EMBL" id="GG662798">
    <property type="protein sequence ID" value="EAR90446.2"/>
    <property type="molecule type" value="Genomic_DNA"/>
</dbReference>
<dbReference type="RefSeq" id="XP_001010691.2">
    <property type="nucleotide sequence ID" value="XM_001010691.2"/>
</dbReference>